<evidence type="ECO:0000256" key="1">
    <source>
        <dbReference type="ARBA" id="ARBA00004141"/>
    </source>
</evidence>
<feature type="transmembrane region" description="Helical" evidence="7">
    <location>
        <begin position="117"/>
        <end position="141"/>
    </location>
</feature>
<evidence type="ECO:0000313" key="9">
    <source>
        <dbReference type="Proteomes" id="UP000000954"/>
    </source>
</evidence>
<accession>C7ML80</accession>
<dbReference type="Proteomes" id="UP000000954">
    <property type="component" value="Chromosome"/>
</dbReference>
<proteinExistence type="predicted"/>
<reference evidence="8 9" key="1">
    <citation type="journal article" date="2009" name="Stand. Genomic Sci.">
        <title>Complete genome sequence of Cryptobacterium curtum type strain (12-3).</title>
        <authorList>
            <person name="Mavrommatis K."/>
            <person name="Pukall R."/>
            <person name="Rohde C."/>
            <person name="Chen F."/>
            <person name="Sims D."/>
            <person name="Brettin T."/>
            <person name="Kuske C."/>
            <person name="Detter J.C."/>
            <person name="Han C."/>
            <person name="Lapidus A."/>
            <person name="Copeland A."/>
            <person name="Glavina Del Rio T."/>
            <person name="Nolan M."/>
            <person name="Lucas S."/>
            <person name="Tice H."/>
            <person name="Cheng J.F."/>
            <person name="Bruce D."/>
            <person name="Goodwin L."/>
            <person name="Pitluck S."/>
            <person name="Ovchinnikova G."/>
            <person name="Pati A."/>
            <person name="Ivanova N."/>
            <person name="Chen A."/>
            <person name="Palaniappan K."/>
            <person name="Chain P."/>
            <person name="D'haeseleer P."/>
            <person name="Goker M."/>
            <person name="Bristow J."/>
            <person name="Eisen J.A."/>
            <person name="Markowitz V."/>
            <person name="Hugenholtz P."/>
            <person name="Rohde M."/>
            <person name="Klenk H.P."/>
            <person name="Kyrpides N.C."/>
        </authorList>
    </citation>
    <scope>NUCLEOTIDE SEQUENCE [LARGE SCALE GENOMIC DNA]</scope>
    <source>
        <strain evidence="9">ATCC 700683 / DSM 15641 / 12-3</strain>
    </source>
</reference>
<protein>
    <submittedName>
        <fullName evidence="8">SNF family Na+-dependent transporter</fullName>
    </submittedName>
</protein>
<feature type="region of interest" description="Disordered" evidence="6">
    <location>
        <begin position="1"/>
        <end position="23"/>
    </location>
</feature>
<name>C7ML80_CRYCD</name>
<feature type="transmembrane region" description="Helical" evidence="7">
    <location>
        <begin position="281"/>
        <end position="302"/>
    </location>
</feature>
<dbReference type="PANTHER" id="PTHR42948:SF1">
    <property type="entry name" value="TRANSPORTER"/>
    <property type="match status" value="1"/>
</dbReference>
<gene>
    <name evidence="8" type="ordered locus">Ccur_13520</name>
</gene>
<dbReference type="RefSeq" id="WP_015778890.1">
    <property type="nucleotide sequence ID" value="NC_013170.1"/>
</dbReference>
<feature type="transmembrane region" description="Helical" evidence="7">
    <location>
        <begin position="66"/>
        <end position="87"/>
    </location>
</feature>
<feature type="transmembrane region" description="Helical" evidence="7">
    <location>
        <begin position="173"/>
        <end position="191"/>
    </location>
</feature>
<dbReference type="InterPro" id="IPR037272">
    <property type="entry name" value="SNS_sf"/>
</dbReference>
<feature type="transmembrane region" description="Helical" evidence="7">
    <location>
        <begin position="437"/>
        <end position="463"/>
    </location>
</feature>
<dbReference type="NCBIfam" id="NF037979">
    <property type="entry name" value="Na_transp"/>
    <property type="match status" value="1"/>
</dbReference>
<feature type="transmembrane region" description="Helical" evidence="7">
    <location>
        <begin position="36"/>
        <end position="54"/>
    </location>
</feature>
<dbReference type="EMBL" id="CP001682">
    <property type="protein sequence ID" value="ACU95027.1"/>
    <property type="molecule type" value="Genomic_DNA"/>
</dbReference>
<keyword evidence="3 7" id="KW-0812">Transmembrane</keyword>
<dbReference type="PANTHER" id="PTHR42948">
    <property type="entry name" value="TRANSPORTER"/>
    <property type="match status" value="1"/>
</dbReference>
<dbReference type="OrthoDB" id="9762833at2"/>
<dbReference type="Pfam" id="PF00209">
    <property type="entry name" value="SNF"/>
    <property type="match status" value="2"/>
</dbReference>
<dbReference type="SUPFAM" id="SSF161070">
    <property type="entry name" value="SNF-like"/>
    <property type="match status" value="1"/>
</dbReference>
<comment type="subcellular location">
    <subcellularLocation>
        <location evidence="1">Membrane</location>
        <topology evidence="1">Multi-pass membrane protein</topology>
    </subcellularLocation>
</comment>
<keyword evidence="4 7" id="KW-1133">Transmembrane helix</keyword>
<dbReference type="PROSITE" id="PS50267">
    <property type="entry name" value="NA_NEUROTRAN_SYMP_3"/>
    <property type="match status" value="1"/>
</dbReference>
<evidence type="ECO:0000256" key="4">
    <source>
        <dbReference type="ARBA" id="ARBA00022989"/>
    </source>
</evidence>
<dbReference type="CDD" id="cd10336">
    <property type="entry name" value="SLC6sbd_Tyt1-Like"/>
    <property type="match status" value="1"/>
</dbReference>
<feature type="transmembrane region" description="Helical" evidence="7">
    <location>
        <begin position="396"/>
        <end position="417"/>
    </location>
</feature>
<dbReference type="KEGG" id="ccu:Ccur_13520"/>
<feature type="transmembrane region" description="Helical" evidence="7">
    <location>
        <begin position="329"/>
        <end position="350"/>
    </location>
</feature>
<evidence type="ECO:0000256" key="5">
    <source>
        <dbReference type="ARBA" id="ARBA00023136"/>
    </source>
</evidence>
<evidence type="ECO:0000256" key="2">
    <source>
        <dbReference type="ARBA" id="ARBA00022448"/>
    </source>
</evidence>
<organism evidence="8 9">
    <name type="scientific">Cryptobacterium curtum (strain ATCC 700683 / DSM 15641 / CCUG 43107 / 12-3)</name>
    <dbReference type="NCBI Taxonomy" id="469378"/>
    <lineage>
        <taxon>Bacteria</taxon>
        <taxon>Bacillati</taxon>
        <taxon>Actinomycetota</taxon>
        <taxon>Coriobacteriia</taxon>
        <taxon>Eggerthellales</taxon>
        <taxon>Eggerthellaceae</taxon>
        <taxon>Cryptobacterium</taxon>
    </lineage>
</organism>
<dbReference type="eggNOG" id="COG0733">
    <property type="taxonomic scope" value="Bacteria"/>
</dbReference>
<keyword evidence="5 7" id="KW-0472">Membrane</keyword>
<dbReference type="PRINTS" id="PR00176">
    <property type="entry name" value="NANEUSMPORT"/>
</dbReference>
<feature type="compositionally biased region" description="Low complexity" evidence="6">
    <location>
        <begin position="10"/>
        <end position="21"/>
    </location>
</feature>
<sequence>MTDNEVTHTSSAQSAASASPAVPLTGRDSFKSRRGFILACIGSAVGMGNIWLFPTRVSAYGGATFLVPYLIFVVLIASSGVLGEMAFGRAARGGPMRAFGMAMEKRFGKSKKHLGELIGLFPVLVSLACAIGYTVVVGWIFNYTFAAFTGGFADLHGADAYGQVFGGVSQGNYLWQIIALVVAFGIVIFGVSRGIEKANTVMMPLFFALFVGLAIYVALLPGSGAGYEYLFVLNPAGFADPLLWMFALGQAFFSLSVAGNGTLIYGSYLSEREDVPNSAKYVAIFDTVAAILASLVIIPAMATAGEKLSTGGPGLLFIFLPNLFAEMPFGNVVMVIFFVAVLFGGLTSLINLYEAPIATLQELFSFSRRKACLTIGVIGLVASLSIQSIVSPWMDVASIYLCPIGAALAAIMFFWVLGRDFVFEQVNKGRAKVLSPLFYPVAKYVYCGATVLVLVAGSILGGIG</sequence>
<dbReference type="InterPro" id="IPR047218">
    <property type="entry name" value="YocR/YhdH-like"/>
</dbReference>
<feature type="transmembrane region" description="Helical" evidence="7">
    <location>
        <begin position="242"/>
        <end position="269"/>
    </location>
</feature>
<dbReference type="HOGENOM" id="CLU_006855_3_0_11"/>
<evidence type="ECO:0000256" key="7">
    <source>
        <dbReference type="SAM" id="Phobius"/>
    </source>
</evidence>
<dbReference type="AlphaFoldDB" id="C7ML80"/>
<dbReference type="InterPro" id="IPR000175">
    <property type="entry name" value="Na/ntran_symport"/>
</dbReference>
<keyword evidence="2" id="KW-0813">Transport</keyword>
<dbReference type="GO" id="GO:0016020">
    <property type="term" value="C:membrane"/>
    <property type="evidence" value="ECO:0007669"/>
    <property type="project" value="UniProtKB-SubCell"/>
</dbReference>
<evidence type="ECO:0000256" key="3">
    <source>
        <dbReference type="ARBA" id="ARBA00022692"/>
    </source>
</evidence>
<keyword evidence="9" id="KW-1185">Reference proteome</keyword>
<evidence type="ECO:0000313" key="8">
    <source>
        <dbReference type="EMBL" id="ACU95027.1"/>
    </source>
</evidence>
<feature type="transmembrane region" description="Helical" evidence="7">
    <location>
        <begin position="371"/>
        <end position="390"/>
    </location>
</feature>
<feature type="transmembrane region" description="Helical" evidence="7">
    <location>
        <begin position="203"/>
        <end position="222"/>
    </location>
</feature>
<evidence type="ECO:0000256" key="6">
    <source>
        <dbReference type="SAM" id="MobiDB-lite"/>
    </source>
</evidence>